<accession>A0A9D1KCA4</accession>
<comment type="caution">
    <text evidence="1">The sequence shown here is derived from an EMBL/GenBank/DDBJ whole genome shotgun (WGS) entry which is preliminary data.</text>
</comment>
<protein>
    <submittedName>
        <fullName evidence="1">Uncharacterized protein</fullName>
    </submittedName>
</protein>
<dbReference type="EMBL" id="DVKQ01000101">
    <property type="protein sequence ID" value="HIT38379.1"/>
    <property type="molecule type" value="Genomic_DNA"/>
</dbReference>
<evidence type="ECO:0000313" key="1">
    <source>
        <dbReference type="EMBL" id="HIT38379.1"/>
    </source>
</evidence>
<proteinExistence type="predicted"/>
<dbReference type="Proteomes" id="UP000886833">
    <property type="component" value="Unassembled WGS sequence"/>
</dbReference>
<organism evidence="1 2">
    <name type="scientific">Candidatus Onthousia faecipullorum</name>
    <dbReference type="NCBI Taxonomy" id="2840887"/>
    <lineage>
        <taxon>Bacteria</taxon>
        <taxon>Bacillati</taxon>
        <taxon>Bacillota</taxon>
        <taxon>Bacilli</taxon>
        <taxon>Candidatus Onthousia</taxon>
    </lineage>
</organism>
<reference evidence="1" key="2">
    <citation type="journal article" date="2021" name="PeerJ">
        <title>Extensive microbial diversity within the chicken gut microbiome revealed by metagenomics and culture.</title>
        <authorList>
            <person name="Gilroy R."/>
            <person name="Ravi A."/>
            <person name="Getino M."/>
            <person name="Pursley I."/>
            <person name="Horton D.L."/>
            <person name="Alikhan N.F."/>
            <person name="Baker D."/>
            <person name="Gharbi K."/>
            <person name="Hall N."/>
            <person name="Watson M."/>
            <person name="Adriaenssens E.M."/>
            <person name="Foster-Nyarko E."/>
            <person name="Jarju S."/>
            <person name="Secka A."/>
            <person name="Antonio M."/>
            <person name="Oren A."/>
            <person name="Chaudhuri R.R."/>
            <person name="La Ragione R."/>
            <person name="Hildebrand F."/>
            <person name="Pallen M.J."/>
        </authorList>
    </citation>
    <scope>NUCLEOTIDE SEQUENCE</scope>
    <source>
        <strain evidence="1">CHK195-26880</strain>
    </source>
</reference>
<reference evidence="1" key="1">
    <citation type="submission" date="2020-10" db="EMBL/GenBank/DDBJ databases">
        <authorList>
            <person name="Gilroy R."/>
        </authorList>
    </citation>
    <scope>NUCLEOTIDE SEQUENCE</scope>
    <source>
        <strain evidence="1">CHK195-26880</strain>
    </source>
</reference>
<dbReference type="AlphaFoldDB" id="A0A9D1KCA4"/>
<evidence type="ECO:0000313" key="2">
    <source>
        <dbReference type="Proteomes" id="UP000886833"/>
    </source>
</evidence>
<sequence>MKRGKVAIIPDEEQILENKFEQDILDGESHVKAYQNFSDKYKLGFKFRDDESHGAGLSIAELGHFNYKTEDDIGVIAFYLPSKVTDRQLEYFENHKDNYASYTTIGAYIFRKVDDTIYTDEIYGLEMIENQMIKKNRKSEEKGHVR</sequence>
<gene>
    <name evidence="1" type="ORF">IAB59_07885</name>
</gene>
<name>A0A9D1KCA4_9FIRM</name>